<feature type="region of interest" description="Disordered" evidence="1">
    <location>
        <begin position="16"/>
        <end position="45"/>
    </location>
</feature>
<keyword evidence="3" id="KW-1185">Reference proteome</keyword>
<protein>
    <submittedName>
        <fullName evidence="2">Uncharacterized protein</fullName>
    </submittedName>
</protein>
<dbReference type="PANTHER" id="PTHR35750:SF1">
    <property type="entry name" value="PHOSPHOLIPID HYDROPEROXIDE GLUTATHIONE PEROXIDASE"/>
    <property type="match status" value="1"/>
</dbReference>
<evidence type="ECO:0000256" key="1">
    <source>
        <dbReference type="SAM" id="MobiDB-lite"/>
    </source>
</evidence>
<evidence type="ECO:0000313" key="2">
    <source>
        <dbReference type="EMBL" id="KAK7309113.1"/>
    </source>
</evidence>
<sequence>MGIFRKFMGMLGFVKDEPHEHDSRDNEQSRIIPPRVQETGLPRQGPAQVVVDRPHLGPVLTPSISGDGGLQGLGWYAKGLRIDEDGDVADEFIDEVSSEKPAALAVDHQKTATRFKLKCSTKPIKVKQQILLDGKIQQVVELQGKLQIV</sequence>
<dbReference type="AlphaFoldDB" id="A0AAN9K2D7"/>
<reference evidence="2 3" key="1">
    <citation type="submission" date="2024-01" db="EMBL/GenBank/DDBJ databases">
        <title>The genomes of 5 underutilized Papilionoideae crops provide insights into root nodulation and disease resistance.</title>
        <authorList>
            <person name="Yuan L."/>
        </authorList>
    </citation>
    <scope>NUCLEOTIDE SEQUENCE [LARGE SCALE GENOMIC DNA]</scope>
    <source>
        <strain evidence="2">LY-2023</strain>
        <tissue evidence="2">Leaf</tissue>
    </source>
</reference>
<evidence type="ECO:0000313" key="3">
    <source>
        <dbReference type="Proteomes" id="UP001359559"/>
    </source>
</evidence>
<name>A0AAN9K2D7_CLITE</name>
<comment type="caution">
    <text evidence="2">The sequence shown here is derived from an EMBL/GenBank/DDBJ whole genome shotgun (WGS) entry which is preliminary data.</text>
</comment>
<dbReference type="PANTHER" id="PTHR35750">
    <property type="entry name" value="PHOSPHOLIPID HYDROPEROXIDE GLUTATHIONE PEROXIDASE"/>
    <property type="match status" value="1"/>
</dbReference>
<accession>A0AAN9K2D7</accession>
<dbReference type="Proteomes" id="UP001359559">
    <property type="component" value="Unassembled WGS sequence"/>
</dbReference>
<proteinExistence type="predicted"/>
<gene>
    <name evidence="2" type="ORF">RJT34_05593</name>
</gene>
<organism evidence="2 3">
    <name type="scientific">Clitoria ternatea</name>
    <name type="common">Butterfly pea</name>
    <dbReference type="NCBI Taxonomy" id="43366"/>
    <lineage>
        <taxon>Eukaryota</taxon>
        <taxon>Viridiplantae</taxon>
        <taxon>Streptophyta</taxon>
        <taxon>Embryophyta</taxon>
        <taxon>Tracheophyta</taxon>
        <taxon>Spermatophyta</taxon>
        <taxon>Magnoliopsida</taxon>
        <taxon>eudicotyledons</taxon>
        <taxon>Gunneridae</taxon>
        <taxon>Pentapetalae</taxon>
        <taxon>rosids</taxon>
        <taxon>fabids</taxon>
        <taxon>Fabales</taxon>
        <taxon>Fabaceae</taxon>
        <taxon>Papilionoideae</taxon>
        <taxon>50 kb inversion clade</taxon>
        <taxon>NPAAA clade</taxon>
        <taxon>indigoferoid/millettioid clade</taxon>
        <taxon>Phaseoleae</taxon>
        <taxon>Clitoria</taxon>
    </lineage>
</organism>
<dbReference type="EMBL" id="JAYKXN010000002">
    <property type="protein sequence ID" value="KAK7309113.1"/>
    <property type="molecule type" value="Genomic_DNA"/>
</dbReference>
<feature type="compositionally biased region" description="Basic and acidic residues" evidence="1">
    <location>
        <begin position="16"/>
        <end position="28"/>
    </location>
</feature>